<name>A0A2Z5G246_9BACT</name>
<reference evidence="1 2" key="1">
    <citation type="journal article" date="2018" name="Front. Microbiol.">
        <title>Hydrolytic Capabilities as a Key to Environmental Success: Chitinolytic and Cellulolytic Acidobacteria From Acidic Sub-arctic Soils and Boreal Peatlands.</title>
        <authorList>
            <person name="Belova S.E."/>
            <person name="Ravin N.V."/>
            <person name="Pankratov T.A."/>
            <person name="Rakitin A.L."/>
            <person name="Ivanova A.A."/>
            <person name="Beletsky A.V."/>
            <person name="Mardanov A.V."/>
            <person name="Sinninghe Damste J.S."/>
            <person name="Dedysh S.N."/>
        </authorList>
    </citation>
    <scope>NUCLEOTIDE SEQUENCE [LARGE SCALE GENOMIC DNA]</scope>
    <source>
        <strain evidence="1 2">SBC82</strain>
    </source>
</reference>
<gene>
    <name evidence="1" type="ORF">ACPOL_3438</name>
</gene>
<organism evidence="1 2">
    <name type="scientific">Acidisarcina polymorpha</name>
    <dbReference type="NCBI Taxonomy" id="2211140"/>
    <lineage>
        <taxon>Bacteria</taxon>
        <taxon>Pseudomonadati</taxon>
        <taxon>Acidobacteriota</taxon>
        <taxon>Terriglobia</taxon>
        <taxon>Terriglobales</taxon>
        <taxon>Acidobacteriaceae</taxon>
        <taxon>Acidisarcina</taxon>
    </lineage>
</organism>
<evidence type="ECO:0000313" key="1">
    <source>
        <dbReference type="EMBL" id="AXC12725.1"/>
    </source>
</evidence>
<dbReference type="EMBL" id="CP030840">
    <property type="protein sequence ID" value="AXC12725.1"/>
    <property type="molecule type" value="Genomic_DNA"/>
</dbReference>
<dbReference type="AlphaFoldDB" id="A0A2Z5G246"/>
<proteinExistence type="predicted"/>
<sequence length="54" mass="6241">MSKGLGSKIAGWFRTLNDVRNTLANWRQEYKMWKANASHIYTATTAATEYFPGW</sequence>
<evidence type="ECO:0000313" key="2">
    <source>
        <dbReference type="Proteomes" id="UP000253606"/>
    </source>
</evidence>
<protein>
    <submittedName>
        <fullName evidence="1">Uncharacterized protein</fullName>
    </submittedName>
</protein>
<dbReference type="KEGG" id="abas:ACPOL_3438"/>
<accession>A0A2Z5G246</accession>
<dbReference type="Proteomes" id="UP000253606">
    <property type="component" value="Chromosome"/>
</dbReference>
<keyword evidence="2" id="KW-1185">Reference proteome</keyword>